<dbReference type="GO" id="GO:0016787">
    <property type="term" value="F:hydrolase activity"/>
    <property type="evidence" value="ECO:0007669"/>
    <property type="project" value="UniProtKB-KW"/>
</dbReference>
<accession>A0AAV1V3A4</accession>
<organism evidence="3 4">
    <name type="scientific">Peronospora matthiolae</name>
    <dbReference type="NCBI Taxonomy" id="2874970"/>
    <lineage>
        <taxon>Eukaryota</taxon>
        <taxon>Sar</taxon>
        <taxon>Stramenopiles</taxon>
        <taxon>Oomycota</taxon>
        <taxon>Peronosporomycetes</taxon>
        <taxon>Peronosporales</taxon>
        <taxon>Peronosporaceae</taxon>
        <taxon>Peronospora</taxon>
    </lineage>
</organism>
<evidence type="ECO:0000259" key="2">
    <source>
        <dbReference type="Pfam" id="PF03959"/>
    </source>
</evidence>
<comment type="caution">
    <text evidence="3">The sequence shown here is derived from an EMBL/GenBank/DDBJ whole genome shotgun (WGS) entry which is preliminary data.</text>
</comment>
<dbReference type="FunFam" id="3.40.50.1820:FF:000547">
    <property type="entry name" value="Uncharacterized protein"/>
    <property type="match status" value="1"/>
</dbReference>
<dbReference type="PANTHER" id="PTHR48070">
    <property type="entry name" value="ESTERASE OVCA2"/>
    <property type="match status" value="1"/>
</dbReference>
<dbReference type="InterPro" id="IPR029058">
    <property type="entry name" value="AB_hydrolase_fold"/>
</dbReference>
<dbReference type="GO" id="GO:0005634">
    <property type="term" value="C:nucleus"/>
    <property type="evidence" value="ECO:0007669"/>
    <property type="project" value="TreeGrafter"/>
</dbReference>
<dbReference type="InterPro" id="IPR005645">
    <property type="entry name" value="FSH-like_dom"/>
</dbReference>
<dbReference type="Gene3D" id="3.40.50.1820">
    <property type="entry name" value="alpha/beta hydrolase"/>
    <property type="match status" value="1"/>
</dbReference>
<dbReference type="GO" id="GO:0005737">
    <property type="term" value="C:cytoplasm"/>
    <property type="evidence" value="ECO:0007669"/>
    <property type="project" value="TreeGrafter"/>
</dbReference>
<evidence type="ECO:0000313" key="3">
    <source>
        <dbReference type="EMBL" id="CAK7940996.1"/>
    </source>
</evidence>
<dbReference type="Pfam" id="PF03959">
    <property type="entry name" value="FSH1"/>
    <property type="match status" value="1"/>
</dbReference>
<proteinExistence type="predicted"/>
<dbReference type="InterPro" id="IPR050593">
    <property type="entry name" value="LovG"/>
</dbReference>
<keyword evidence="1" id="KW-0378">Hydrolase</keyword>
<sequence>MSSSPSPPSTKLRVLCLHGARTNCRVMETQTRGLRDALGPNAEFIFLNGSFEARGPTDAIVEKLFGDTAPFFEWWIVRDLENEEIEDIEAQDGVPQGTAARWCHVFEGFDQAIESMDEKLNELGEFDLAVGFSQGAVMLTILSMWYHKKTPTKPWWKLVLCVCGVYPRGINVRELFEENDGKPILVPFPSIHVVGQKDSLYKESLVLKDMYTPHARGSPLERLLIEHDGGHKFPSPGRHTKFYADLADTIWQFFTDIHHNSVARL</sequence>
<evidence type="ECO:0000313" key="4">
    <source>
        <dbReference type="Proteomes" id="UP001162060"/>
    </source>
</evidence>
<reference evidence="3" key="1">
    <citation type="submission" date="2024-01" db="EMBL/GenBank/DDBJ databases">
        <authorList>
            <person name="Webb A."/>
        </authorList>
    </citation>
    <scope>NUCLEOTIDE SEQUENCE</scope>
    <source>
        <strain evidence="3">Pm1</strain>
    </source>
</reference>
<dbReference type="AlphaFoldDB" id="A0AAV1V3A4"/>
<gene>
    <name evidence="3" type="ORF">PM001_LOCUS26146</name>
</gene>
<evidence type="ECO:0000256" key="1">
    <source>
        <dbReference type="ARBA" id="ARBA00022801"/>
    </source>
</evidence>
<dbReference type="Proteomes" id="UP001162060">
    <property type="component" value="Unassembled WGS sequence"/>
</dbReference>
<dbReference type="EMBL" id="CAKLBY020000259">
    <property type="protein sequence ID" value="CAK7940996.1"/>
    <property type="molecule type" value="Genomic_DNA"/>
</dbReference>
<name>A0AAV1V3A4_9STRA</name>
<dbReference type="SUPFAM" id="SSF53474">
    <property type="entry name" value="alpha/beta-Hydrolases"/>
    <property type="match status" value="1"/>
</dbReference>
<dbReference type="PANTHER" id="PTHR48070:SF6">
    <property type="entry name" value="ESTERASE OVCA2"/>
    <property type="match status" value="1"/>
</dbReference>
<feature type="domain" description="Serine hydrolase" evidence="2">
    <location>
        <begin position="10"/>
        <end position="240"/>
    </location>
</feature>
<protein>
    <recommendedName>
        <fullName evidence="2">Serine hydrolase domain-containing protein</fullName>
    </recommendedName>
</protein>